<evidence type="ECO:0000313" key="2">
    <source>
        <dbReference type="EMBL" id="GAT61577.1"/>
    </source>
</evidence>
<comment type="caution">
    <text evidence="2">The sequence shown here is derived from an EMBL/GenBank/DDBJ whole genome shotgun (WGS) entry which is preliminary data.</text>
</comment>
<dbReference type="Proteomes" id="UP000076586">
    <property type="component" value="Unassembled WGS sequence"/>
</dbReference>
<gene>
    <name evidence="2" type="ORF">PJIAN_1157</name>
</gene>
<feature type="domain" description="Transposase IS200-like" evidence="1">
    <location>
        <begin position="5"/>
        <end position="119"/>
    </location>
</feature>
<dbReference type="SUPFAM" id="SSF143422">
    <property type="entry name" value="Transposase IS200-like"/>
    <property type="match status" value="1"/>
</dbReference>
<dbReference type="EMBL" id="BDCR01000001">
    <property type="protein sequence ID" value="GAT61577.1"/>
    <property type="molecule type" value="Genomic_DNA"/>
</dbReference>
<dbReference type="STRING" id="681398.PJIAN_1157"/>
<proteinExistence type="predicted"/>
<dbReference type="AlphaFoldDB" id="A0A161LCW0"/>
<dbReference type="GO" id="GO:0004803">
    <property type="term" value="F:transposase activity"/>
    <property type="evidence" value="ECO:0007669"/>
    <property type="project" value="InterPro"/>
</dbReference>
<dbReference type="GO" id="GO:0003677">
    <property type="term" value="F:DNA binding"/>
    <property type="evidence" value="ECO:0007669"/>
    <property type="project" value="InterPro"/>
</dbReference>
<dbReference type="InterPro" id="IPR036515">
    <property type="entry name" value="Transposase_17_sf"/>
</dbReference>
<name>A0A161LCW0_9BACT</name>
<accession>A0A161LCW0</accession>
<sequence length="153" mass="18119">MPNTYTQFNLHVVFSVKGRGNFLSTKIREELFPYIAGIVNNKKHYALAVNGYKDHVHLFFEYNPAFSVSDLIRDVKSASTVWINSRKLVPGKFSWQEGYGGFSYSRSQRDVVIKYIMNQEKHHQGKSFREEYMKLLADFDIEFKNEYLFEFYE</sequence>
<dbReference type="Gene3D" id="3.30.70.1290">
    <property type="entry name" value="Transposase IS200-like"/>
    <property type="match status" value="1"/>
</dbReference>
<dbReference type="InterPro" id="IPR002686">
    <property type="entry name" value="Transposase_17"/>
</dbReference>
<reference evidence="3" key="1">
    <citation type="submission" date="2016-04" db="EMBL/GenBank/DDBJ databases">
        <title>Draft genome sequence of Paludibacter jiangxiensis strain NM7.</title>
        <authorList>
            <person name="Qiu Y."/>
            <person name="Matsuura N."/>
            <person name="Ohashi A."/>
            <person name="Tourlousse M.D."/>
            <person name="Sekiguchi Y."/>
        </authorList>
    </citation>
    <scope>NUCLEOTIDE SEQUENCE [LARGE SCALE GENOMIC DNA]</scope>
    <source>
        <strain evidence="3">NM7</strain>
    </source>
</reference>
<dbReference type="Pfam" id="PF01797">
    <property type="entry name" value="Y1_Tnp"/>
    <property type="match status" value="1"/>
</dbReference>
<organism evidence="2 3">
    <name type="scientific">Paludibacter jiangxiensis</name>
    <dbReference type="NCBI Taxonomy" id="681398"/>
    <lineage>
        <taxon>Bacteria</taxon>
        <taxon>Pseudomonadati</taxon>
        <taxon>Bacteroidota</taxon>
        <taxon>Bacteroidia</taxon>
        <taxon>Bacteroidales</taxon>
        <taxon>Paludibacteraceae</taxon>
        <taxon>Paludibacter</taxon>
    </lineage>
</organism>
<reference evidence="3" key="2">
    <citation type="journal article" date="2017" name="Genome Announc.">
        <title>Draft genome sequence of Paludibacter jiangxiensis NM7(T), a propionate-producing fermentative bacterium.</title>
        <authorList>
            <person name="Qiu Y.-L."/>
            <person name="Tourlousse D.M."/>
            <person name="Matsuura N."/>
            <person name="Ohashi A."/>
            <person name="Sekiguchi Y."/>
        </authorList>
    </citation>
    <scope>NUCLEOTIDE SEQUENCE [LARGE SCALE GENOMIC DNA]</scope>
    <source>
        <strain evidence="3">NM7</strain>
    </source>
</reference>
<evidence type="ECO:0000259" key="1">
    <source>
        <dbReference type="SMART" id="SM01321"/>
    </source>
</evidence>
<dbReference type="PANTHER" id="PTHR33360">
    <property type="entry name" value="TRANSPOSASE FOR INSERTION SEQUENCE ELEMENT IS200"/>
    <property type="match status" value="1"/>
</dbReference>
<dbReference type="SMART" id="SM01321">
    <property type="entry name" value="Y1_Tnp"/>
    <property type="match status" value="1"/>
</dbReference>
<dbReference type="GO" id="GO:0006313">
    <property type="term" value="P:DNA transposition"/>
    <property type="evidence" value="ECO:0007669"/>
    <property type="project" value="InterPro"/>
</dbReference>
<protein>
    <submittedName>
        <fullName evidence="2">REP element-mobilizing transposase RayT</fullName>
    </submittedName>
</protein>
<dbReference type="PANTHER" id="PTHR33360:SF2">
    <property type="entry name" value="TRANSPOSASE FOR INSERTION SEQUENCE ELEMENT IS200"/>
    <property type="match status" value="1"/>
</dbReference>
<evidence type="ECO:0000313" key="3">
    <source>
        <dbReference type="Proteomes" id="UP000076586"/>
    </source>
</evidence>
<dbReference type="OrthoDB" id="9797997at2"/>
<keyword evidence="3" id="KW-1185">Reference proteome</keyword>
<dbReference type="NCBIfam" id="NF033573">
    <property type="entry name" value="transpos_IS200"/>
    <property type="match status" value="1"/>
</dbReference>
<dbReference type="RefSeq" id="WP_068701133.1">
    <property type="nucleotide sequence ID" value="NZ_BDCR01000001.1"/>
</dbReference>